<evidence type="ECO:0000313" key="2">
    <source>
        <dbReference type="EMBL" id="SJZ30265.1"/>
    </source>
</evidence>
<dbReference type="OrthoDB" id="1770989at2"/>
<dbReference type="EMBL" id="FUWM01000003">
    <property type="protein sequence ID" value="SJZ30265.1"/>
    <property type="molecule type" value="Genomic_DNA"/>
</dbReference>
<name>A0A1T4JJB2_9FIRM</name>
<dbReference type="STRING" id="142842.SAMN02745118_00023"/>
<dbReference type="RefSeq" id="WP_078808567.1">
    <property type="nucleotide sequence ID" value="NZ_FUWM01000003.1"/>
</dbReference>
<protein>
    <recommendedName>
        <fullName evidence="4">ATPase</fullName>
    </recommendedName>
</protein>
<feature type="coiled-coil region" evidence="1">
    <location>
        <begin position="38"/>
        <end position="137"/>
    </location>
</feature>
<gene>
    <name evidence="2" type="ORF">SAMN02745118_00023</name>
</gene>
<keyword evidence="1" id="KW-0175">Coiled coil</keyword>
<evidence type="ECO:0008006" key="4">
    <source>
        <dbReference type="Google" id="ProtNLM"/>
    </source>
</evidence>
<reference evidence="3" key="1">
    <citation type="submission" date="2017-02" db="EMBL/GenBank/DDBJ databases">
        <authorList>
            <person name="Varghese N."/>
            <person name="Submissions S."/>
        </authorList>
    </citation>
    <scope>NUCLEOTIDE SEQUENCE [LARGE SCALE GENOMIC DNA]</scope>
    <source>
        <strain evidence="3">ATCC BAA-73</strain>
    </source>
</reference>
<organism evidence="2 3">
    <name type="scientific">Selenihalanaerobacter shriftii</name>
    <dbReference type="NCBI Taxonomy" id="142842"/>
    <lineage>
        <taxon>Bacteria</taxon>
        <taxon>Bacillati</taxon>
        <taxon>Bacillota</taxon>
        <taxon>Clostridia</taxon>
        <taxon>Halanaerobiales</taxon>
        <taxon>Halobacteroidaceae</taxon>
        <taxon>Selenihalanaerobacter</taxon>
    </lineage>
</organism>
<dbReference type="AlphaFoldDB" id="A0A1T4JJB2"/>
<proteinExistence type="predicted"/>
<accession>A0A1T4JJB2</accession>
<dbReference type="Proteomes" id="UP000190625">
    <property type="component" value="Unassembled WGS sequence"/>
</dbReference>
<evidence type="ECO:0000313" key="3">
    <source>
        <dbReference type="Proteomes" id="UP000190625"/>
    </source>
</evidence>
<sequence>MNHIKEILEELRYMIENGDNLPLTKKILVDPEYILELVDDLERNLPSELEEAEEILTKRQEILQSADKRAEEEIEKIISEIEVVKEAEKEASQIVTEAKKVANEIKAGVNEYADELLAGLEDDLKRKTSEIQKNRAQLNPKENFKKTS</sequence>
<evidence type="ECO:0000256" key="1">
    <source>
        <dbReference type="SAM" id="Coils"/>
    </source>
</evidence>
<keyword evidence="3" id="KW-1185">Reference proteome</keyword>